<dbReference type="EMBL" id="JAPDRP010000013">
    <property type="protein sequence ID" value="KAJ9642312.1"/>
    <property type="molecule type" value="Genomic_DNA"/>
</dbReference>
<evidence type="ECO:0000313" key="1">
    <source>
        <dbReference type="EMBL" id="KAJ9642312.1"/>
    </source>
</evidence>
<accession>A0ACC2Z3R4</accession>
<name>A0ACC2Z3R4_9PEZI</name>
<proteinExistence type="predicted"/>
<sequence length="371" mass="39562">MSSTTPSSNASTSAPTPTTTASTASNPLLAGLEAVDNPDDPGAKKQLRYVDIGINLGDPVYRGQYHGKKVHEDDLADVVQRALEAGCRKMMVTGSDLKESEHAIQIAREFPGLCYATIGVHPCSAHQFDTHPGGPTALLGALKDLALSSSAVGTVAGPGAPAVAFGEIGLDYDRLFLCPKETQLKYFEAQLDLAVELQLPLFLHSRAAAADFEALLTPRLPHLPKRGLVHSFTGTLAEMQRLISLGLDIGVNGCSFKTPENLDVVRAIPLEQLQIETDGPWCEMRASHASAKYLEGFVPVVERKAVKKEKWTKGAVVRGRNEPASVAAVAWVVAGVKGVGVEVVAEAAWRNSVEMFGLGEGSSVTYRILQK</sequence>
<gene>
    <name evidence="1" type="ORF">H2199_004692</name>
</gene>
<reference evidence="1" key="1">
    <citation type="submission" date="2022-10" db="EMBL/GenBank/DDBJ databases">
        <title>Culturing micro-colonial fungi from biological soil crusts in the Mojave desert and describing Neophaeococcomyces mojavensis, and introducing the new genera and species Taxawa tesnikishii.</title>
        <authorList>
            <person name="Kurbessoian T."/>
            <person name="Stajich J.E."/>
        </authorList>
    </citation>
    <scope>NUCLEOTIDE SEQUENCE</scope>
    <source>
        <strain evidence="1">JES_115</strain>
    </source>
</reference>
<organism evidence="1 2">
    <name type="scientific">Coniosporium tulheliwenetii</name>
    <dbReference type="NCBI Taxonomy" id="3383036"/>
    <lineage>
        <taxon>Eukaryota</taxon>
        <taxon>Fungi</taxon>
        <taxon>Dikarya</taxon>
        <taxon>Ascomycota</taxon>
        <taxon>Pezizomycotina</taxon>
        <taxon>Dothideomycetes</taxon>
        <taxon>Dothideomycetes incertae sedis</taxon>
        <taxon>Coniosporium</taxon>
    </lineage>
</organism>
<comment type="caution">
    <text evidence="1">The sequence shown here is derived from an EMBL/GenBank/DDBJ whole genome shotgun (WGS) entry which is preliminary data.</text>
</comment>
<dbReference type="Proteomes" id="UP001172680">
    <property type="component" value="Unassembled WGS sequence"/>
</dbReference>
<keyword evidence="2" id="KW-1185">Reference proteome</keyword>
<protein>
    <submittedName>
        <fullName evidence="1">Uncharacterized protein</fullName>
    </submittedName>
</protein>
<evidence type="ECO:0000313" key="2">
    <source>
        <dbReference type="Proteomes" id="UP001172680"/>
    </source>
</evidence>